<feature type="region of interest" description="Disordered" evidence="1">
    <location>
        <begin position="114"/>
        <end position="136"/>
    </location>
</feature>
<sequence>MRLFLSVFAACFAAVHADIWKLSGRVFVPYIPEFTGRYKVRVELISGGLWDSICGDAIAQVDGAFHIVCQAPFHVFFWRNLAIYHRFRENKCYRAYHKNIYDGDVVNALEDDQPELDDSKCPRDFYNHSNQPLNYR</sequence>
<feature type="compositionally biased region" description="Polar residues" evidence="1">
    <location>
        <begin position="127"/>
        <end position="136"/>
    </location>
</feature>
<feature type="chain" id="PRO_5035359292" evidence="2">
    <location>
        <begin position="18"/>
        <end position="136"/>
    </location>
</feature>
<dbReference type="EMBL" id="CAJFDI010000003">
    <property type="protein sequence ID" value="CAD5219569.1"/>
    <property type="molecule type" value="Genomic_DNA"/>
</dbReference>
<keyword evidence="6" id="KW-1185">Reference proteome</keyword>
<evidence type="ECO:0000313" key="4">
    <source>
        <dbReference type="EMBL" id="CAG9104979.1"/>
    </source>
</evidence>
<reference evidence="7" key="1">
    <citation type="submission" date="2016-11" db="UniProtKB">
        <authorList>
            <consortium name="WormBaseParasite"/>
        </authorList>
    </citation>
    <scope>IDENTIFICATION</scope>
</reference>
<evidence type="ECO:0000313" key="5">
    <source>
        <dbReference type="Proteomes" id="UP000095284"/>
    </source>
</evidence>
<evidence type="ECO:0000256" key="1">
    <source>
        <dbReference type="SAM" id="MobiDB-lite"/>
    </source>
</evidence>
<dbReference type="EMBL" id="CAJFCV020000003">
    <property type="protein sequence ID" value="CAG9104979.1"/>
    <property type="molecule type" value="Genomic_DNA"/>
</dbReference>
<feature type="compositionally biased region" description="Basic and acidic residues" evidence="1">
    <location>
        <begin position="117"/>
        <end position="126"/>
    </location>
</feature>
<dbReference type="WBParaSite" id="BXY_0305600.1">
    <property type="protein sequence ID" value="BXY_0305600.1"/>
    <property type="gene ID" value="BXY_0305600"/>
</dbReference>
<evidence type="ECO:0000256" key="2">
    <source>
        <dbReference type="SAM" id="SignalP"/>
    </source>
</evidence>
<dbReference type="Proteomes" id="UP000095284">
    <property type="component" value="Unplaced"/>
</dbReference>
<evidence type="ECO:0000313" key="6">
    <source>
        <dbReference type="Proteomes" id="UP000659654"/>
    </source>
</evidence>
<evidence type="ECO:0000313" key="3">
    <source>
        <dbReference type="EMBL" id="CAD5219569.1"/>
    </source>
</evidence>
<dbReference type="Proteomes" id="UP000582659">
    <property type="component" value="Unassembled WGS sequence"/>
</dbReference>
<reference evidence="4" key="2">
    <citation type="submission" date="2020-08" db="EMBL/GenBank/DDBJ databases">
        <authorList>
            <person name="Kikuchi T."/>
        </authorList>
    </citation>
    <scope>NUCLEOTIDE SEQUENCE</scope>
    <source>
        <strain evidence="3">Ka4C1</strain>
    </source>
</reference>
<accession>A0A1I7RQR1</accession>
<gene>
    <name evidence="3" type="ORF">BXYJ_LOCUS5744</name>
</gene>
<protein>
    <submittedName>
        <fullName evidence="3">(pine wood nematode) hypothetical protein</fullName>
    </submittedName>
</protein>
<dbReference type="Proteomes" id="UP000659654">
    <property type="component" value="Unassembled WGS sequence"/>
</dbReference>
<evidence type="ECO:0000313" key="7">
    <source>
        <dbReference type="WBParaSite" id="BXY_0305600.1"/>
    </source>
</evidence>
<keyword evidence="2" id="KW-0732">Signal</keyword>
<organism evidence="5 7">
    <name type="scientific">Bursaphelenchus xylophilus</name>
    <name type="common">Pinewood nematode worm</name>
    <name type="synonym">Aphelenchoides xylophilus</name>
    <dbReference type="NCBI Taxonomy" id="6326"/>
    <lineage>
        <taxon>Eukaryota</taxon>
        <taxon>Metazoa</taxon>
        <taxon>Ecdysozoa</taxon>
        <taxon>Nematoda</taxon>
        <taxon>Chromadorea</taxon>
        <taxon>Rhabditida</taxon>
        <taxon>Tylenchina</taxon>
        <taxon>Tylenchomorpha</taxon>
        <taxon>Aphelenchoidea</taxon>
        <taxon>Aphelenchoididae</taxon>
        <taxon>Bursaphelenchus</taxon>
    </lineage>
</organism>
<name>A0A1I7RQR1_BURXY</name>
<feature type="signal peptide" evidence="2">
    <location>
        <begin position="1"/>
        <end position="17"/>
    </location>
</feature>
<dbReference type="AlphaFoldDB" id="A0A1I7RQR1"/>
<proteinExistence type="predicted"/>